<dbReference type="SUPFAM" id="SSF52343">
    <property type="entry name" value="Ferredoxin reductase-like, C-terminal NADP-linked domain"/>
    <property type="match status" value="1"/>
</dbReference>
<dbReference type="Gene3D" id="3.40.50.80">
    <property type="entry name" value="Nucleotide-binding domain of ferredoxin-NADP reductase (FNR) module"/>
    <property type="match status" value="1"/>
</dbReference>
<dbReference type="Pfam" id="PF00111">
    <property type="entry name" value="Fer2"/>
    <property type="match status" value="1"/>
</dbReference>
<dbReference type="PROSITE" id="PS51085">
    <property type="entry name" value="2FE2S_FER_2"/>
    <property type="match status" value="1"/>
</dbReference>
<evidence type="ECO:0000256" key="1">
    <source>
        <dbReference type="ARBA" id="ARBA00001974"/>
    </source>
</evidence>
<comment type="similarity">
    <text evidence="9">In the N-terminal section; belongs to the FAD-binding oxidoreductase type 6 family.</text>
</comment>
<dbReference type="AlphaFoldDB" id="D1P471"/>
<dbReference type="PANTHER" id="PTHR47354:SF6">
    <property type="entry name" value="NADH OXIDOREDUCTASE HCR"/>
    <property type="match status" value="1"/>
</dbReference>
<dbReference type="GO" id="GO:0046872">
    <property type="term" value="F:metal ion binding"/>
    <property type="evidence" value="ECO:0007669"/>
    <property type="project" value="UniProtKB-KW"/>
</dbReference>
<keyword evidence="3" id="KW-0001">2Fe-2S</keyword>
<dbReference type="NCBIfam" id="NF007964">
    <property type="entry name" value="PRK10684.1"/>
    <property type="match status" value="1"/>
</dbReference>
<dbReference type="CDD" id="cd00207">
    <property type="entry name" value="fer2"/>
    <property type="match status" value="1"/>
</dbReference>
<dbReference type="InterPro" id="IPR008333">
    <property type="entry name" value="Cbr1-like_FAD-bd_dom"/>
</dbReference>
<evidence type="ECO:0000256" key="4">
    <source>
        <dbReference type="ARBA" id="ARBA00022723"/>
    </source>
</evidence>
<comment type="caution">
    <text evidence="12">The sequence shown here is derived from an EMBL/GenBank/DDBJ whole genome shotgun (WGS) entry which is preliminary data.</text>
</comment>
<name>D1P471_9GAMM</name>
<dbReference type="InterPro" id="IPR001041">
    <property type="entry name" value="2Fe-2S_ferredoxin-type"/>
</dbReference>
<dbReference type="EMBL" id="ABXV02000030">
    <property type="protein sequence ID" value="EFB71697.1"/>
    <property type="molecule type" value="Genomic_DNA"/>
</dbReference>
<accession>D1P471</accession>
<keyword evidence="6" id="KW-0560">Oxidoreductase</keyword>
<evidence type="ECO:0000256" key="2">
    <source>
        <dbReference type="ARBA" id="ARBA00022630"/>
    </source>
</evidence>
<evidence type="ECO:0000313" key="12">
    <source>
        <dbReference type="EMBL" id="EFB71697.1"/>
    </source>
</evidence>
<dbReference type="Pfam" id="PF00970">
    <property type="entry name" value="FAD_binding_6"/>
    <property type="match status" value="1"/>
</dbReference>
<proteinExistence type="inferred from homology"/>
<dbReference type="GO" id="GO:0051537">
    <property type="term" value="F:2 iron, 2 sulfur cluster binding"/>
    <property type="evidence" value="ECO:0007669"/>
    <property type="project" value="UniProtKB-KW"/>
</dbReference>
<gene>
    <name evidence="12" type="ORF">PROVRUST_07022</name>
</gene>
<comment type="cofactor">
    <cofactor evidence="1">
        <name>FAD</name>
        <dbReference type="ChEBI" id="CHEBI:57692"/>
    </cofactor>
</comment>
<dbReference type="InterPro" id="IPR039261">
    <property type="entry name" value="FNR_nucleotide-bd"/>
</dbReference>
<evidence type="ECO:0000256" key="5">
    <source>
        <dbReference type="ARBA" id="ARBA00022827"/>
    </source>
</evidence>
<dbReference type="CDD" id="cd06215">
    <property type="entry name" value="FNR_iron_sulfur_binding_1"/>
    <property type="match status" value="1"/>
</dbReference>
<dbReference type="PRINTS" id="PR00406">
    <property type="entry name" value="CYTB5RDTASE"/>
</dbReference>
<dbReference type="GO" id="GO:0016491">
    <property type="term" value="F:oxidoreductase activity"/>
    <property type="evidence" value="ECO:0007669"/>
    <property type="project" value="UniProtKB-KW"/>
</dbReference>
<evidence type="ECO:0000259" key="10">
    <source>
        <dbReference type="PROSITE" id="PS51085"/>
    </source>
</evidence>
<dbReference type="InterPro" id="IPR017938">
    <property type="entry name" value="Riboflavin_synthase-like_b-brl"/>
</dbReference>
<keyword evidence="5" id="KW-0274">FAD</keyword>
<dbReference type="InterPro" id="IPR050415">
    <property type="entry name" value="MRET"/>
</dbReference>
<dbReference type="Proteomes" id="UP000005512">
    <property type="component" value="Unassembled WGS sequence"/>
</dbReference>
<evidence type="ECO:0000256" key="8">
    <source>
        <dbReference type="ARBA" id="ARBA00023014"/>
    </source>
</evidence>
<dbReference type="HOGENOM" id="CLU_003827_14_3_6"/>
<reference evidence="12" key="1">
    <citation type="submission" date="2009-12" db="EMBL/GenBank/DDBJ databases">
        <authorList>
            <person name="Weinstock G."/>
            <person name="Sodergren E."/>
            <person name="Clifton S."/>
            <person name="Fulton L."/>
            <person name="Fulton B."/>
            <person name="Courtney L."/>
            <person name="Fronick C."/>
            <person name="Harrison M."/>
            <person name="Strong C."/>
            <person name="Farmer C."/>
            <person name="Delahaunty K."/>
            <person name="Markovic C."/>
            <person name="Hall O."/>
            <person name="Minx P."/>
            <person name="Tomlinson C."/>
            <person name="Mitreva M."/>
            <person name="Nelson J."/>
            <person name="Hou S."/>
            <person name="Wollam A."/>
            <person name="Pepin K.H."/>
            <person name="Johnson M."/>
            <person name="Bhonagiri V."/>
            <person name="Nash W.E."/>
            <person name="Warren W."/>
            <person name="Chinwalla A."/>
            <person name="Mardis E.R."/>
            <person name="Wilson R.K."/>
        </authorList>
    </citation>
    <scope>NUCLEOTIDE SEQUENCE [LARGE SCALE GENOMIC DNA]</scope>
    <source>
        <strain evidence="12">DSM 4541</strain>
    </source>
</reference>
<dbReference type="PROSITE" id="PS51384">
    <property type="entry name" value="FAD_FR"/>
    <property type="match status" value="1"/>
</dbReference>
<dbReference type="InterPro" id="IPR006058">
    <property type="entry name" value="2Fe2S_fd_BS"/>
</dbReference>
<evidence type="ECO:0000256" key="9">
    <source>
        <dbReference type="ARBA" id="ARBA00061434"/>
    </source>
</evidence>
<keyword evidence="2" id="KW-0285">Flavoprotein</keyword>
<feature type="domain" description="FAD-binding FR-type" evidence="11">
    <location>
        <begin position="34"/>
        <end position="134"/>
    </location>
</feature>
<dbReference type="PANTHER" id="PTHR47354">
    <property type="entry name" value="NADH OXIDOREDUCTASE HCR"/>
    <property type="match status" value="1"/>
</dbReference>
<dbReference type="SUPFAM" id="SSF63380">
    <property type="entry name" value="Riboflavin synthase domain-like"/>
    <property type="match status" value="1"/>
</dbReference>
<protein>
    <submittedName>
        <fullName evidence="12">2Fe-2S iron-sulfur cluster binding domain protein</fullName>
    </submittedName>
</protein>
<dbReference type="STRING" id="500637.PROVRUST_07022"/>
<dbReference type="eggNOG" id="COG1018">
    <property type="taxonomic scope" value="Bacteria"/>
</dbReference>
<dbReference type="SUPFAM" id="SSF54292">
    <property type="entry name" value="2Fe-2S ferredoxin-like"/>
    <property type="match status" value="1"/>
</dbReference>
<sequence>MNKIWQKSYLLNDKDRGSTFPLERSKAMTMPTSLCPNRMQIHSIVQETSDVWTINLINHDFYSYSPGQYALVSIKNSDEVMRAYTLSSSPGQSRFISITVRRLEDGTGSSWLTQEVKPGDYLWLSEAQGEFTCANVKSSQYLMLAAGCGVTPIMSMTRWLMANRPETHVKVLFNVRDDKQVIFAEEWQQLAQRYPQRLQLCIMAETPDNGGVAQGRLSKEKLQELVPDVASRVVMTCGPIPYMKNVQQFATELGVPSDHFFMERFSVGGDEAVSEDVLTLKIRHRLVNFSVPVGTSLLSALEQNKQPVIAACRAGVCGSCKTKVLSGNYTTSSTMTLTAEEIASGYVLACSCQLQGDTEIA</sequence>
<organism evidence="12 13">
    <name type="scientific">Providencia rustigianii DSM 4541</name>
    <dbReference type="NCBI Taxonomy" id="500637"/>
    <lineage>
        <taxon>Bacteria</taxon>
        <taxon>Pseudomonadati</taxon>
        <taxon>Pseudomonadota</taxon>
        <taxon>Gammaproteobacteria</taxon>
        <taxon>Enterobacterales</taxon>
        <taxon>Morganellaceae</taxon>
        <taxon>Providencia</taxon>
    </lineage>
</organism>
<evidence type="ECO:0000259" key="11">
    <source>
        <dbReference type="PROSITE" id="PS51384"/>
    </source>
</evidence>
<evidence type="ECO:0000256" key="7">
    <source>
        <dbReference type="ARBA" id="ARBA00023004"/>
    </source>
</evidence>
<feature type="domain" description="2Fe-2S ferredoxin-type" evidence="10">
    <location>
        <begin position="276"/>
        <end position="361"/>
    </location>
</feature>
<dbReference type="PROSITE" id="PS00197">
    <property type="entry name" value="2FE2S_FER_1"/>
    <property type="match status" value="1"/>
</dbReference>
<keyword evidence="13" id="KW-1185">Reference proteome</keyword>
<dbReference type="InterPro" id="IPR017927">
    <property type="entry name" value="FAD-bd_FR_type"/>
</dbReference>
<dbReference type="InterPro" id="IPR012675">
    <property type="entry name" value="Beta-grasp_dom_sf"/>
</dbReference>
<dbReference type="Pfam" id="PF00175">
    <property type="entry name" value="NAD_binding_1"/>
    <property type="match status" value="1"/>
</dbReference>
<evidence type="ECO:0000313" key="13">
    <source>
        <dbReference type="Proteomes" id="UP000005512"/>
    </source>
</evidence>
<evidence type="ECO:0000256" key="6">
    <source>
        <dbReference type="ARBA" id="ARBA00023002"/>
    </source>
</evidence>
<dbReference type="InterPro" id="IPR001433">
    <property type="entry name" value="OxRdtase_FAD/NAD-bd"/>
</dbReference>
<evidence type="ECO:0000256" key="3">
    <source>
        <dbReference type="ARBA" id="ARBA00022714"/>
    </source>
</evidence>
<keyword evidence="4" id="KW-0479">Metal-binding</keyword>
<dbReference type="Gene3D" id="3.10.20.30">
    <property type="match status" value="1"/>
</dbReference>
<dbReference type="Gene3D" id="2.40.30.10">
    <property type="entry name" value="Translation factors"/>
    <property type="match status" value="1"/>
</dbReference>
<dbReference type="InterPro" id="IPR036010">
    <property type="entry name" value="2Fe-2S_ferredoxin-like_sf"/>
</dbReference>
<keyword evidence="8" id="KW-0411">Iron-sulfur</keyword>
<keyword evidence="7" id="KW-0408">Iron</keyword>